<name>A0A0F5JAI8_9BACT</name>
<dbReference type="Gene3D" id="3.30.1380.10">
    <property type="match status" value="1"/>
</dbReference>
<evidence type="ECO:0000259" key="1">
    <source>
        <dbReference type="Pfam" id="PF08291"/>
    </source>
</evidence>
<dbReference type="Pfam" id="PF08291">
    <property type="entry name" value="Peptidase_M15_3"/>
    <property type="match status" value="1"/>
</dbReference>
<keyword evidence="3" id="KW-1185">Reference proteome</keyword>
<reference evidence="2 3" key="1">
    <citation type="submission" date="2013-04" db="EMBL/GenBank/DDBJ databases">
        <title>The Genome Sequence of Parabacteroides gordonii DSM 23371.</title>
        <authorList>
            <consortium name="The Broad Institute Genomics Platform"/>
            <person name="Earl A."/>
            <person name="Ward D."/>
            <person name="Feldgarden M."/>
            <person name="Gevers D."/>
            <person name="Martens E."/>
            <person name="Sakamoto M."/>
            <person name="Benno Y."/>
            <person name="Suzuki N."/>
            <person name="Matsunaga N."/>
            <person name="Koshihara K."/>
            <person name="Seki M."/>
            <person name="Komiya H."/>
            <person name="Walker B."/>
            <person name="Young S."/>
            <person name="Zeng Q."/>
            <person name="Gargeya S."/>
            <person name="Fitzgerald M."/>
            <person name="Haas B."/>
            <person name="Abouelleil A."/>
            <person name="Allen A.W."/>
            <person name="Alvarado L."/>
            <person name="Arachchi H.M."/>
            <person name="Berlin A.M."/>
            <person name="Chapman S.B."/>
            <person name="Gainer-Dewar J."/>
            <person name="Goldberg J."/>
            <person name="Griggs A."/>
            <person name="Gujja S."/>
            <person name="Hansen M."/>
            <person name="Howarth C."/>
            <person name="Imamovic A."/>
            <person name="Ireland A."/>
            <person name="Larimer J."/>
            <person name="McCowan C."/>
            <person name="Murphy C."/>
            <person name="Pearson M."/>
            <person name="Poon T.W."/>
            <person name="Priest M."/>
            <person name="Roberts A."/>
            <person name="Saif S."/>
            <person name="Shea T."/>
            <person name="Sisk P."/>
            <person name="Sykes S."/>
            <person name="Wortman J."/>
            <person name="Nusbaum C."/>
            <person name="Birren B."/>
        </authorList>
    </citation>
    <scope>NUCLEOTIDE SEQUENCE [LARGE SCALE GENOMIC DNA]</scope>
    <source>
        <strain evidence="2 3">MS-1</strain>
    </source>
</reference>
<dbReference type="STRING" id="1203610.HMPREF1536_03435"/>
<dbReference type="SUPFAM" id="SSF55166">
    <property type="entry name" value="Hedgehog/DD-peptidase"/>
    <property type="match status" value="1"/>
</dbReference>
<feature type="domain" description="Peptidase M15A C-terminal" evidence="1">
    <location>
        <begin position="8"/>
        <end position="120"/>
    </location>
</feature>
<gene>
    <name evidence="2" type="ORF">HMPREF1536_03435</name>
</gene>
<dbReference type="AlphaFoldDB" id="A0A0F5JAI8"/>
<organism evidence="2 3">
    <name type="scientific">Parabacteroides gordonii MS-1 = DSM 23371</name>
    <dbReference type="NCBI Taxonomy" id="1203610"/>
    <lineage>
        <taxon>Bacteria</taxon>
        <taxon>Pseudomonadati</taxon>
        <taxon>Bacteroidota</taxon>
        <taxon>Bacteroidia</taxon>
        <taxon>Bacteroidales</taxon>
        <taxon>Tannerellaceae</taxon>
        <taxon>Parabacteroides</taxon>
    </lineage>
</organism>
<evidence type="ECO:0000313" key="2">
    <source>
        <dbReference type="EMBL" id="KKB54515.1"/>
    </source>
</evidence>
<dbReference type="EMBL" id="AQHW01000016">
    <property type="protein sequence ID" value="KKB54515.1"/>
    <property type="molecule type" value="Genomic_DNA"/>
</dbReference>
<dbReference type="RefSeq" id="WP_028727580.1">
    <property type="nucleotide sequence ID" value="NZ_AUAE01000017.1"/>
</dbReference>
<comment type="caution">
    <text evidence="2">The sequence shown here is derived from an EMBL/GenBank/DDBJ whole genome shotgun (WGS) entry which is preliminary data.</text>
</comment>
<dbReference type="InterPro" id="IPR013230">
    <property type="entry name" value="Peptidase_M15A_C"/>
</dbReference>
<sequence>MNEKISRNFTWEEMTYSRVAVENGLRNDPPFEAQLAMKQLVKRLLQPLRIAYAQPIAITSGYRSPEVNKLVGGVPSSQHVKGEAADCYVPDPEVLLNVLRFCKLPFDQAILYKRKKFLHLSLRAKGENRYQIIINK</sequence>
<dbReference type="PATRIC" id="fig|1203610.3.peg.3501"/>
<accession>A0A0F5JAI8</accession>
<dbReference type="Proteomes" id="UP000033035">
    <property type="component" value="Unassembled WGS sequence"/>
</dbReference>
<evidence type="ECO:0000313" key="3">
    <source>
        <dbReference type="Proteomes" id="UP000033035"/>
    </source>
</evidence>
<proteinExistence type="predicted"/>
<dbReference type="InterPro" id="IPR009045">
    <property type="entry name" value="Zn_M74/Hedgehog-like"/>
</dbReference>
<protein>
    <recommendedName>
        <fullName evidence="1">Peptidase M15A C-terminal domain-containing protein</fullName>
    </recommendedName>
</protein>
<dbReference type="HOGENOM" id="CLU_124897_0_1_10"/>